<dbReference type="Gene3D" id="3.40.30.120">
    <property type="match status" value="1"/>
</dbReference>
<keyword evidence="5" id="KW-0560">Oxidoreductase</keyword>
<protein>
    <submittedName>
        <fullName evidence="5">FAD-dependent monooxygenase</fullName>
    </submittedName>
</protein>
<name>A0A931N779_9NOCA</name>
<dbReference type="PANTHER" id="PTHR43004:SF19">
    <property type="entry name" value="BINDING MONOOXYGENASE, PUTATIVE (JCVI)-RELATED"/>
    <property type="match status" value="1"/>
</dbReference>
<evidence type="ECO:0000313" key="5">
    <source>
        <dbReference type="EMBL" id="MBH0780473.1"/>
    </source>
</evidence>
<proteinExistence type="predicted"/>
<evidence type="ECO:0000256" key="1">
    <source>
        <dbReference type="ARBA" id="ARBA00001974"/>
    </source>
</evidence>
<dbReference type="AlphaFoldDB" id="A0A931N779"/>
<dbReference type="Proteomes" id="UP000655751">
    <property type="component" value="Unassembled WGS sequence"/>
</dbReference>
<evidence type="ECO:0000259" key="4">
    <source>
        <dbReference type="Pfam" id="PF01494"/>
    </source>
</evidence>
<evidence type="ECO:0000256" key="3">
    <source>
        <dbReference type="ARBA" id="ARBA00022827"/>
    </source>
</evidence>
<keyword evidence="6" id="KW-1185">Reference proteome</keyword>
<dbReference type="GO" id="GO:0071949">
    <property type="term" value="F:FAD binding"/>
    <property type="evidence" value="ECO:0007669"/>
    <property type="project" value="InterPro"/>
</dbReference>
<dbReference type="InterPro" id="IPR050641">
    <property type="entry name" value="RIFMO-like"/>
</dbReference>
<keyword evidence="2" id="KW-0285">Flavoprotein</keyword>
<organism evidence="5 6">
    <name type="scientific">Nocardia bovistercoris</name>
    <dbReference type="NCBI Taxonomy" id="2785916"/>
    <lineage>
        <taxon>Bacteria</taxon>
        <taxon>Bacillati</taxon>
        <taxon>Actinomycetota</taxon>
        <taxon>Actinomycetes</taxon>
        <taxon>Mycobacteriales</taxon>
        <taxon>Nocardiaceae</taxon>
        <taxon>Nocardia</taxon>
    </lineage>
</organism>
<reference evidence="5" key="1">
    <citation type="submission" date="2020-11" db="EMBL/GenBank/DDBJ databases">
        <title>Nocardia NEAU-351.nov., a novel actinomycete isolated from the cow dung.</title>
        <authorList>
            <person name="Zhang X."/>
        </authorList>
    </citation>
    <scope>NUCLEOTIDE SEQUENCE</scope>
    <source>
        <strain evidence="5">NEAU-351</strain>
    </source>
</reference>
<evidence type="ECO:0000313" key="6">
    <source>
        <dbReference type="Proteomes" id="UP000655751"/>
    </source>
</evidence>
<keyword evidence="3" id="KW-0274">FAD</keyword>
<dbReference type="EMBL" id="JADMLG010000015">
    <property type="protein sequence ID" value="MBH0780473.1"/>
    <property type="molecule type" value="Genomic_DNA"/>
</dbReference>
<dbReference type="GO" id="GO:0016709">
    <property type="term" value="F:oxidoreductase activity, acting on paired donors, with incorporation or reduction of molecular oxygen, NAD(P)H as one donor, and incorporation of one atom of oxygen"/>
    <property type="evidence" value="ECO:0007669"/>
    <property type="project" value="UniProtKB-ARBA"/>
</dbReference>
<dbReference type="Pfam" id="PF21274">
    <property type="entry name" value="Rng_hyd_C"/>
    <property type="match status" value="1"/>
</dbReference>
<dbReference type="Gene3D" id="3.50.50.60">
    <property type="entry name" value="FAD/NAD(P)-binding domain"/>
    <property type="match status" value="2"/>
</dbReference>
<dbReference type="SUPFAM" id="SSF51905">
    <property type="entry name" value="FAD/NAD(P)-binding domain"/>
    <property type="match status" value="1"/>
</dbReference>
<sequence>MNADVLIAGAGPTGLLLAYELGLAGVPALVLDQALHPDEQPRANGLVGRIALVLAHRGLLDGTSLHPLAAPRFPFGPLSLELDRLEVDPLHVLPIPQRDLEKLLHDAAIGVGATVRRGHEVVGFDEQDDGLTVRVHGPTGEYRLTARYLVGCDGGRSFVRKHAGIAFPGITSDEVARMARVHMPAAEVVVADGALAVRGVRLALVRPNRTATGSITITPHAMLDPSADPDVYILATSEPRPPHLPDTLTLEDLRASIHRVIGADLPITGARWLRSTVANSRQAETYRVGRVFLAGDAAHLFSAGGAALNAGLSDAVNLGWKLAVAVQGTADGLLDTYHAERHPAGRRAILHTRAQAALSSSGENAESLRELFAELLRYPGPSTHLAALLEGSDVSYGPGPLVGAWAPDTLDEHLAAVLVEPLRSGKAVVVDNTDDGRFAAMTGPWRERVDSVEIPGACLSALIRPDGYVAWADGAPGTLREALTKWFGTPRTPIRAAVPPGIAVRP</sequence>
<dbReference type="InterPro" id="IPR036188">
    <property type="entry name" value="FAD/NAD-bd_sf"/>
</dbReference>
<comment type="cofactor">
    <cofactor evidence="1">
        <name>FAD</name>
        <dbReference type="ChEBI" id="CHEBI:57692"/>
    </cofactor>
</comment>
<dbReference type="Pfam" id="PF01494">
    <property type="entry name" value="FAD_binding_3"/>
    <property type="match status" value="1"/>
</dbReference>
<accession>A0A931N779</accession>
<dbReference type="InterPro" id="IPR002938">
    <property type="entry name" value="FAD-bd"/>
</dbReference>
<keyword evidence="5" id="KW-0503">Monooxygenase</keyword>
<gene>
    <name evidence="5" type="ORF">IT779_29790</name>
</gene>
<feature type="domain" description="FAD-binding" evidence="4">
    <location>
        <begin position="3"/>
        <end position="349"/>
    </location>
</feature>
<dbReference type="PRINTS" id="PR00420">
    <property type="entry name" value="RNGMNOXGNASE"/>
</dbReference>
<dbReference type="PANTHER" id="PTHR43004">
    <property type="entry name" value="TRK SYSTEM POTASSIUM UPTAKE PROTEIN"/>
    <property type="match status" value="1"/>
</dbReference>
<comment type="caution">
    <text evidence="5">The sequence shown here is derived from an EMBL/GenBank/DDBJ whole genome shotgun (WGS) entry which is preliminary data.</text>
</comment>
<evidence type="ECO:0000256" key="2">
    <source>
        <dbReference type="ARBA" id="ARBA00022630"/>
    </source>
</evidence>
<dbReference type="RefSeq" id="WP_196152776.1">
    <property type="nucleotide sequence ID" value="NZ_JADMLG010000015.1"/>
</dbReference>